<feature type="transmembrane region" description="Helical" evidence="1">
    <location>
        <begin position="164"/>
        <end position="185"/>
    </location>
</feature>
<proteinExistence type="predicted"/>
<feature type="transmembrane region" description="Helical" evidence="1">
    <location>
        <begin position="61"/>
        <end position="80"/>
    </location>
</feature>
<feature type="transmembrane region" description="Helical" evidence="1">
    <location>
        <begin position="137"/>
        <end position="158"/>
    </location>
</feature>
<dbReference type="STRING" id="346185.AAY42_04955"/>
<evidence type="ECO:0000313" key="4">
    <source>
        <dbReference type="Proteomes" id="UP000050827"/>
    </source>
</evidence>
<feature type="domain" description="Phosphatidic acid phosphatase type 2/haloperoxidase" evidence="2">
    <location>
        <begin position="59"/>
        <end position="179"/>
    </location>
</feature>
<dbReference type="AlphaFoldDB" id="A0A0Q1BG89"/>
<dbReference type="SUPFAM" id="SSF48317">
    <property type="entry name" value="Acid phosphatase/Vanadium-dependent haloperoxidase"/>
    <property type="match status" value="1"/>
</dbReference>
<keyword evidence="1" id="KW-1133">Transmembrane helix</keyword>
<sequence length="189" mass="22056">MLEELIKIDKELFLYLNGLGTPLWDGFWMYLSRTLSFITIPIYLGVLFYTYRIFGLKKTLLVLLLISLLITCTEQLSTLFKHEIARLRPCYDDEIKNTIRLVKEYCGGKFCYFSAHAANSSAFAIFFGILFIKRNRLLFFLLVAWVLLVSYSRIYIGVHFPLDVLTGIVFGVFFGWFFAAMFFALKIRI</sequence>
<dbReference type="PANTHER" id="PTHR14969:SF13">
    <property type="entry name" value="AT30094P"/>
    <property type="match status" value="1"/>
</dbReference>
<name>A0A0Q1BG89_9FLAO</name>
<evidence type="ECO:0000256" key="1">
    <source>
        <dbReference type="SAM" id="Phobius"/>
    </source>
</evidence>
<comment type="caution">
    <text evidence="3">The sequence shown here is derived from an EMBL/GenBank/DDBJ whole genome shotgun (WGS) entry which is preliminary data.</text>
</comment>
<evidence type="ECO:0000313" key="3">
    <source>
        <dbReference type="EMBL" id="KQC29325.1"/>
    </source>
</evidence>
<feature type="transmembrane region" description="Helical" evidence="1">
    <location>
        <begin position="112"/>
        <end position="132"/>
    </location>
</feature>
<dbReference type="PANTHER" id="PTHR14969">
    <property type="entry name" value="SPHINGOSINE-1-PHOSPHATE PHOSPHOHYDROLASE"/>
    <property type="match status" value="1"/>
</dbReference>
<gene>
    <name evidence="3" type="ORF">AAY42_04955</name>
</gene>
<dbReference type="PATRIC" id="fig|1547436.3.peg.1034"/>
<dbReference type="InterPro" id="IPR000326">
    <property type="entry name" value="PAP2/HPO"/>
</dbReference>
<dbReference type="OrthoDB" id="9789113at2"/>
<keyword evidence="1" id="KW-0812">Transmembrane</keyword>
<feature type="transmembrane region" description="Helical" evidence="1">
    <location>
        <begin position="37"/>
        <end position="54"/>
    </location>
</feature>
<dbReference type="Pfam" id="PF01569">
    <property type="entry name" value="PAP2"/>
    <property type="match status" value="1"/>
</dbReference>
<protein>
    <submittedName>
        <fullName evidence="3">Phosphoesterase</fullName>
    </submittedName>
</protein>
<dbReference type="InterPro" id="IPR036938">
    <property type="entry name" value="PAP2/HPO_sf"/>
</dbReference>
<organism evidence="3 4">
    <name type="scientific">Flagellimonas eckloniae</name>
    <dbReference type="NCBI Taxonomy" id="346185"/>
    <lineage>
        <taxon>Bacteria</taxon>
        <taxon>Pseudomonadati</taxon>
        <taxon>Bacteroidota</taxon>
        <taxon>Flavobacteriia</taxon>
        <taxon>Flavobacteriales</taxon>
        <taxon>Flavobacteriaceae</taxon>
        <taxon>Flagellimonas</taxon>
    </lineage>
</organism>
<keyword evidence="4" id="KW-1185">Reference proteome</keyword>
<dbReference type="RefSeq" id="WP_055392968.1">
    <property type="nucleotide sequence ID" value="NZ_LCTZ01000002.1"/>
</dbReference>
<dbReference type="Gene3D" id="1.20.144.10">
    <property type="entry name" value="Phosphatidic acid phosphatase type 2/haloperoxidase"/>
    <property type="match status" value="1"/>
</dbReference>
<accession>A0A0Q1BG89</accession>
<evidence type="ECO:0000259" key="2">
    <source>
        <dbReference type="SMART" id="SM00014"/>
    </source>
</evidence>
<dbReference type="SMART" id="SM00014">
    <property type="entry name" value="acidPPc"/>
    <property type="match status" value="1"/>
</dbReference>
<dbReference type="EMBL" id="LCTZ01000002">
    <property type="protein sequence ID" value="KQC29325.1"/>
    <property type="molecule type" value="Genomic_DNA"/>
</dbReference>
<keyword evidence="1" id="KW-0472">Membrane</keyword>
<dbReference type="Proteomes" id="UP000050827">
    <property type="component" value="Unassembled WGS sequence"/>
</dbReference>
<reference evidence="3 4" key="1">
    <citation type="submission" date="2015-04" db="EMBL/GenBank/DDBJ databases">
        <title>Complete genome of flavobacterium.</title>
        <authorList>
            <person name="Kwon Y.M."/>
            <person name="Kim S.-J."/>
        </authorList>
    </citation>
    <scope>NUCLEOTIDE SEQUENCE [LARGE SCALE GENOMIC DNA]</scope>
    <source>
        <strain evidence="3 4">DK169</strain>
    </source>
</reference>